<dbReference type="InterPro" id="IPR003512">
    <property type="entry name" value="Phage_M13_G5P_DNA-bd"/>
</dbReference>
<evidence type="ECO:0000313" key="4">
    <source>
        <dbReference type="EMBL" id="EGU40197.1"/>
    </source>
</evidence>
<dbReference type="EMBL" id="AFWE01000054">
    <property type="protein sequence ID" value="EGU40197.1"/>
    <property type="molecule type" value="Genomic_DNA"/>
</dbReference>
<name>F9RK38_9VIBR</name>
<dbReference type="AlphaFoldDB" id="F9RK38"/>
<accession>F9RK38</accession>
<evidence type="ECO:0000256" key="3">
    <source>
        <dbReference type="ARBA" id="ARBA00030596"/>
    </source>
</evidence>
<sequence length="93" mass="10583">MKNQLIIEVFKENECIDKFEGISQKNNKPFCMLSQIGYAHVGGKFPKEFKIRLQEGQPAYVAGKYVLSVNSLVVGMRGDLEIGREMILLPYDE</sequence>
<dbReference type="Gene3D" id="2.40.50.140">
    <property type="entry name" value="Nucleic acid-binding proteins"/>
    <property type="match status" value="1"/>
</dbReference>
<organism evidence="4 5">
    <name type="scientific">Vibrio scophthalmi LMG 19158</name>
    <dbReference type="NCBI Taxonomy" id="870967"/>
    <lineage>
        <taxon>Bacteria</taxon>
        <taxon>Pseudomonadati</taxon>
        <taxon>Pseudomonadota</taxon>
        <taxon>Gammaproteobacteria</taxon>
        <taxon>Vibrionales</taxon>
        <taxon>Vibrionaceae</taxon>
        <taxon>Vibrio</taxon>
    </lineage>
</organism>
<dbReference type="Pfam" id="PF02303">
    <property type="entry name" value="Phage_DNA_bind"/>
    <property type="match status" value="1"/>
</dbReference>
<dbReference type="RefSeq" id="WP_005593485.1">
    <property type="nucleotide sequence ID" value="NZ_AFWE01000054.1"/>
</dbReference>
<evidence type="ECO:0000313" key="5">
    <source>
        <dbReference type="Proteomes" id="UP000004349"/>
    </source>
</evidence>
<comment type="caution">
    <text evidence="4">The sequence shown here is derived from an EMBL/GenBank/DDBJ whole genome shotgun (WGS) entry which is preliminary data.</text>
</comment>
<dbReference type="Proteomes" id="UP000004349">
    <property type="component" value="Unassembled WGS sequence"/>
</dbReference>
<evidence type="ECO:0000256" key="2">
    <source>
        <dbReference type="ARBA" id="ARBA00023125"/>
    </source>
</evidence>
<keyword evidence="1" id="KW-0235">DNA replication</keyword>
<keyword evidence="2" id="KW-0238">DNA-binding</keyword>
<dbReference type="SUPFAM" id="SSF50249">
    <property type="entry name" value="Nucleic acid-binding proteins"/>
    <property type="match status" value="1"/>
</dbReference>
<feature type="non-terminal residue" evidence="4">
    <location>
        <position position="93"/>
    </location>
</feature>
<dbReference type="GO" id="GO:0003697">
    <property type="term" value="F:single-stranded DNA binding"/>
    <property type="evidence" value="ECO:0007669"/>
    <property type="project" value="InterPro"/>
</dbReference>
<dbReference type="GO" id="GO:0006260">
    <property type="term" value="P:DNA replication"/>
    <property type="evidence" value="ECO:0007669"/>
    <property type="project" value="UniProtKB-KW"/>
</dbReference>
<proteinExistence type="predicted"/>
<protein>
    <recommendedName>
        <fullName evidence="3">Single-stranded DNA-binding protein</fullName>
    </recommendedName>
</protein>
<dbReference type="InterPro" id="IPR012340">
    <property type="entry name" value="NA-bd_OB-fold"/>
</dbReference>
<evidence type="ECO:0000256" key="1">
    <source>
        <dbReference type="ARBA" id="ARBA00022705"/>
    </source>
</evidence>
<reference evidence="4 5" key="1">
    <citation type="journal article" date="2012" name="Int. J. Syst. Evol. Microbiol.">
        <title>Vibrio caribbeanicus sp. nov., isolated from the marine sponge Scleritoderma cyanea.</title>
        <authorList>
            <person name="Hoffmann M."/>
            <person name="Monday S.R."/>
            <person name="Allard M.W."/>
            <person name="Strain E.A."/>
            <person name="Whittaker P."/>
            <person name="Naum M."/>
            <person name="McCarthy P.J."/>
            <person name="Lopez J.V."/>
            <person name="Fischer M."/>
            <person name="Brown E.W."/>
        </authorList>
    </citation>
    <scope>NUCLEOTIDE SEQUENCE [LARGE SCALE GENOMIC DNA]</scope>
    <source>
        <strain evidence="4 5">LMG 19158</strain>
    </source>
</reference>
<gene>
    <name evidence="4" type="ORF">VIS19158_11233</name>
</gene>